<accession>A7HS78</accession>
<dbReference type="GO" id="GO:0004527">
    <property type="term" value="F:exonuclease activity"/>
    <property type="evidence" value="ECO:0007669"/>
    <property type="project" value="UniProtKB-KW"/>
</dbReference>
<keyword evidence="3" id="KW-1185">Reference proteome</keyword>
<dbReference type="KEGG" id="pla:Plav_1140"/>
<evidence type="ECO:0000313" key="3">
    <source>
        <dbReference type="Proteomes" id="UP000006377"/>
    </source>
</evidence>
<dbReference type="GO" id="GO:0016020">
    <property type="term" value="C:membrane"/>
    <property type="evidence" value="ECO:0007669"/>
    <property type="project" value="GOC"/>
</dbReference>
<dbReference type="HOGENOM" id="CLU_060500_3_0_5"/>
<dbReference type="STRING" id="402881.Plav_1140"/>
<dbReference type="Proteomes" id="UP000006377">
    <property type="component" value="Chromosome"/>
</dbReference>
<dbReference type="EMBL" id="CP000774">
    <property type="protein sequence ID" value="ABS62761.1"/>
    <property type="molecule type" value="Genomic_DNA"/>
</dbReference>
<protein>
    <submittedName>
        <fullName evidence="2">Endonuclease/exonuclease/phosphatase</fullName>
    </submittedName>
</protein>
<keyword evidence="2" id="KW-0378">Hydrolase</keyword>
<organism evidence="2 3">
    <name type="scientific">Parvibaculum lavamentivorans (strain DS-1 / DSM 13023 / NCIMB 13966)</name>
    <dbReference type="NCBI Taxonomy" id="402881"/>
    <lineage>
        <taxon>Bacteria</taxon>
        <taxon>Pseudomonadati</taxon>
        <taxon>Pseudomonadota</taxon>
        <taxon>Alphaproteobacteria</taxon>
        <taxon>Hyphomicrobiales</taxon>
        <taxon>Parvibaculaceae</taxon>
        <taxon>Parvibaculum</taxon>
    </lineage>
</organism>
<dbReference type="RefSeq" id="WP_012110026.1">
    <property type="nucleotide sequence ID" value="NC_009719.1"/>
</dbReference>
<dbReference type="Gene3D" id="3.60.10.10">
    <property type="entry name" value="Endonuclease/exonuclease/phosphatase"/>
    <property type="match status" value="1"/>
</dbReference>
<dbReference type="InterPro" id="IPR005135">
    <property type="entry name" value="Endo/exonuclease/phosphatase"/>
</dbReference>
<dbReference type="GO" id="GO:0004519">
    <property type="term" value="F:endonuclease activity"/>
    <property type="evidence" value="ECO:0007669"/>
    <property type="project" value="UniProtKB-KW"/>
</dbReference>
<gene>
    <name evidence="2" type="ordered locus">Plav_1140</name>
</gene>
<sequence>MRRDFLRVLSWNIHGGVGRDGRFDLARIVRLVERHDPDIVAFQEVDSRGRLDGGAPLSILKEALGEHAAEGRTISAPDGHYGHAVISRFPLSGTRVCDLSFRSREPRCAISANIETPWGPLRLVTTHLGLSIWERRLQSSMLVDLAREEKLPCIMMGDFNDWFSFGWVRRRLRAVLPSRTMEQTFPSAWPFLRLDRIYCGGAAAIVKSWTDEGAAPISDHLPIIADISLAG</sequence>
<dbReference type="InterPro" id="IPR051916">
    <property type="entry name" value="GPI-anchor_lipid_remodeler"/>
</dbReference>
<dbReference type="PANTHER" id="PTHR14859">
    <property type="entry name" value="CALCOFLUOR WHITE HYPERSENSITIVE PROTEIN PRECURSOR"/>
    <property type="match status" value="1"/>
</dbReference>
<dbReference type="PANTHER" id="PTHR14859:SF15">
    <property type="entry name" value="ENDONUCLEASE_EXONUCLEASE_PHOSPHATASE DOMAIN-CONTAINING PROTEIN"/>
    <property type="match status" value="1"/>
</dbReference>
<keyword evidence="2" id="KW-0269">Exonuclease</keyword>
<dbReference type="eggNOG" id="COG3568">
    <property type="taxonomic scope" value="Bacteria"/>
</dbReference>
<name>A7HS78_PARL1</name>
<proteinExistence type="predicted"/>
<evidence type="ECO:0000313" key="2">
    <source>
        <dbReference type="EMBL" id="ABS62761.1"/>
    </source>
</evidence>
<dbReference type="SUPFAM" id="SSF56219">
    <property type="entry name" value="DNase I-like"/>
    <property type="match status" value="1"/>
</dbReference>
<feature type="domain" description="Endonuclease/exonuclease/phosphatase" evidence="1">
    <location>
        <begin position="9"/>
        <end position="220"/>
    </location>
</feature>
<reference evidence="2 3" key="1">
    <citation type="journal article" date="2011" name="Stand. Genomic Sci.">
        <title>Complete genome sequence of Parvibaculum lavamentivorans type strain (DS-1(T)).</title>
        <authorList>
            <person name="Schleheck D."/>
            <person name="Weiss M."/>
            <person name="Pitluck S."/>
            <person name="Bruce D."/>
            <person name="Land M.L."/>
            <person name="Han S."/>
            <person name="Saunders E."/>
            <person name="Tapia R."/>
            <person name="Detter C."/>
            <person name="Brettin T."/>
            <person name="Han J."/>
            <person name="Woyke T."/>
            <person name="Goodwin L."/>
            <person name="Pennacchio L."/>
            <person name="Nolan M."/>
            <person name="Cook A.M."/>
            <person name="Kjelleberg S."/>
            <person name="Thomas T."/>
        </authorList>
    </citation>
    <scope>NUCLEOTIDE SEQUENCE [LARGE SCALE GENOMIC DNA]</scope>
    <source>
        <strain evidence="3">DS-1 / DSM 13023 / NCIMB 13966</strain>
    </source>
</reference>
<evidence type="ECO:0000259" key="1">
    <source>
        <dbReference type="Pfam" id="PF03372"/>
    </source>
</evidence>
<dbReference type="Pfam" id="PF03372">
    <property type="entry name" value="Exo_endo_phos"/>
    <property type="match status" value="1"/>
</dbReference>
<keyword evidence="2" id="KW-0540">Nuclease</keyword>
<keyword evidence="2" id="KW-0255">Endonuclease</keyword>
<dbReference type="GO" id="GO:0006506">
    <property type="term" value="P:GPI anchor biosynthetic process"/>
    <property type="evidence" value="ECO:0007669"/>
    <property type="project" value="TreeGrafter"/>
</dbReference>
<dbReference type="InterPro" id="IPR036691">
    <property type="entry name" value="Endo/exonu/phosph_ase_sf"/>
</dbReference>
<dbReference type="AlphaFoldDB" id="A7HS78"/>